<gene>
    <name evidence="2" type="ORF">NCTC12120_00414</name>
</gene>
<dbReference type="EMBL" id="UAVU01000003">
    <property type="protein sequence ID" value="SQA96654.1"/>
    <property type="molecule type" value="Genomic_DNA"/>
</dbReference>
<dbReference type="Pfam" id="PF09600">
    <property type="entry name" value="Cyd_oper_YbgE"/>
    <property type="match status" value="1"/>
</dbReference>
<evidence type="ECO:0000313" key="3">
    <source>
        <dbReference type="Proteomes" id="UP000251197"/>
    </source>
</evidence>
<dbReference type="Proteomes" id="UP000251197">
    <property type="component" value="Unassembled WGS sequence"/>
</dbReference>
<dbReference type="AlphaFoldDB" id="A0A2X2SXD1"/>
<dbReference type="NCBIfam" id="NF007881">
    <property type="entry name" value="PRK10588.1"/>
    <property type="match status" value="1"/>
</dbReference>
<feature type="transmembrane region" description="Helical" evidence="1">
    <location>
        <begin position="17"/>
        <end position="34"/>
    </location>
</feature>
<sequence length="116" mass="12907">MEYVIAKLYAVMDKSPLRALSLVMALVLAGCIFWDPSRFAAKTSELEIWHGFLLMWGVCAGIIHGVGFRPTKVLWQGIFCPLIADLVLIAGLLFSSSECRRAFPCTMQKLWALTSP</sequence>
<name>A0A2X2SXD1_9ENTR</name>
<proteinExistence type="predicted"/>
<organism evidence="2 3">
    <name type="scientific">Cedecea neteri</name>
    <dbReference type="NCBI Taxonomy" id="158822"/>
    <lineage>
        <taxon>Bacteria</taxon>
        <taxon>Pseudomonadati</taxon>
        <taxon>Pseudomonadota</taxon>
        <taxon>Gammaproteobacteria</taxon>
        <taxon>Enterobacterales</taxon>
        <taxon>Enterobacteriaceae</taxon>
        <taxon>Cedecea</taxon>
    </lineage>
</organism>
<feature type="transmembrane region" description="Helical" evidence="1">
    <location>
        <begin position="46"/>
        <end position="67"/>
    </location>
</feature>
<keyword evidence="1" id="KW-0472">Membrane</keyword>
<feature type="transmembrane region" description="Helical" evidence="1">
    <location>
        <begin position="73"/>
        <end position="94"/>
    </location>
</feature>
<dbReference type="InterPro" id="IPR011846">
    <property type="entry name" value="Cyd_oper_YbgE"/>
</dbReference>
<protein>
    <submittedName>
        <fullName evidence="2">Cyd operon protein YbgE</fullName>
    </submittedName>
</protein>
<dbReference type="STRING" id="158822.LH23_11720"/>
<accession>A0A2X2SXD1</accession>
<dbReference type="NCBIfam" id="TIGR02112">
    <property type="entry name" value="cyd_oper_ybgE"/>
    <property type="match status" value="1"/>
</dbReference>
<evidence type="ECO:0000313" key="2">
    <source>
        <dbReference type="EMBL" id="SQA96654.1"/>
    </source>
</evidence>
<evidence type="ECO:0000256" key="1">
    <source>
        <dbReference type="SAM" id="Phobius"/>
    </source>
</evidence>
<dbReference type="PROSITE" id="PS51257">
    <property type="entry name" value="PROKAR_LIPOPROTEIN"/>
    <property type="match status" value="1"/>
</dbReference>
<reference evidence="2 3" key="1">
    <citation type="submission" date="2018-06" db="EMBL/GenBank/DDBJ databases">
        <authorList>
            <consortium name="Pathogen Informatics"/>
            <person name="Doyle S."/>
        </authorList>
    </citation>
    <scope>NUCLEOTIDE SEQUENCE [LARGE SCALE GENOMIC DNA]</scope>
    <source>
        <strain evidence="2 3">NCTC12120</strain>
    </source>
</reference>
<keyword evidence="1" id="KW-1133">Transmembrane helix</keyword>
<keyword evidence="1" id="KW-0812">Transmembrane</keyword>